<reference evidence="1 2" key="1">
    <citation type="submission" date="2023-11" db="EMBL/GenBank/DDBJ databases">
        <title>Plant-associative lifestyle of Vibrio porteresiae and its evolutionary dynamics.</title>
        <authorList>
            <person name="Rameshkumar N."/>
            <person name="Kirti K."/>
        </authorList>
    </citation>
    <scope>NUCLEOTIDE SEQUENCE [LARGE SCALE GENOMIC DNA]</scope>
    <source>
        <strain evidence="1 2">MSSRF7</strain>
    </source>
</reference>
<dbReference type="Proteomes" id="UP001279860">
    <property type="component" value="Unassembled WGS sequence"/>
</dbReference>
<accession>A0ABU4IT72</accession>
<gene>
    <name evidence="1" type="ORF">SBX64_07945</name>
</gene>
<evidence type="ECO:0000313" key="1">
    <source>
        <dbReference type="EMBL" id="MDW6092474.1"/>
    </source>
</evidence>
<evidence type="ECO:0000313" key="2">
    <source>
        <dbReference type="Proteomes" id="UP001279860"/>
    </source>
</evidence>
<sequence>MKNLELAAQKLILLIEGQYDDIIPSPWGMEEYNHYDDKYLQPLSEKEKIAVFKLAYQNIDTEHFNSIEQLISLAPSFKVKFYQEYFNILRSETSKKKKEILFKNIKNQISEWPIHDQQSLSTEEKKLITSLCKQYDLPLPFSIK</sequence>
<dbReference type="RefSeq" id="WP_318584710.1">
    <property type="nucleotide sequence ID" value="NZ_JAWRCP010000001.1"/>
</dbReference>
<dbReference type="EMBL" id="JAWRCP010000001">
    <property type="protein sequence ID" value="MDW6092474.1"/>
    <property type="molecule type" value="Genomic_DNA"/>
</dbReference>
<comment type="caution">
    <text evidence="1">The sequence shown here is derived from an EMBL/GenBank/DDBJ whole genome shotgun (WGS) entry which is preliminary data.</text>
</comment>
<proteinExistence type="predicted"/>
<organism evidence="1 2">
    <name type="scientific">Vibrio rhizosphaerae</name>
    <dbReference type="NCBI Taxonomy" id="398736"/>
    <lineage>
        <taxon>Bacteria</taxon>
        <taxon>Pseudomonadati</taxon>
        <taxon>Pseudomonadota</taxon>
        <taxon>Gammaproteobacteria</taxon>
        <taxon>Vibrionales</taxon>
        <taxon>Vibrionaceae</taxon>
        <taxon>Vibrio</taxon>
    </lineage>
</organism>
<protein>
    <submittedName>
        <fullName evidence="1">Uncharacterized protein</fullName>
    </submittedName>
</protein>
<keyword evidence="2" id="KW-1185">Reference proteome</keyword>
<name>A0ABU4IT72_9VIBR</name>